<keyword evidence="4" id="KW-1185">Reference proteome</keyword>
<evidence type="ECO:0000313" key="4">
    <source>
        <dbReference type="Proteomes" id="UP000003806"/>
    </source>
</evidence>
<dbReference type="EMBL" id="CM001376">
    <property type="protein sequence ID" value="EHM13864.1"/>
    <property type="molecule type" value="Genomic_DNA"/>
</dbReference>
<keyword evidence="2" id="KW-0472">Membrane</keyword>
<proteinExistence type="predicted"/>
<evidence type="ECO:0000256" key="1">
    <source>
        <dbReference type="SAM" id="MobiDB-lite"/>
    </source>
</evidence>
<keyword evidence="2" id="KW-1133">Transmembrane helix</keyword>
<feature type="compositionally biased region" description="Low complexity" evidence="1">
    <location>
        <begin position="190"/>
        <end position="210"/>
    </location>
</feature>
<dbReference type="STRING" id="885272.JonanDRAFT_1502"/>
<feature type="compositionally biased region" description="Basic and acidic residues" evidence="1">
    <location>
        <begin position="211"/>
        <end position="228"/>
    </location>
</feature>
<gene>
    <name evidence="3" type="ORF">JonanDRAFT_1502</name>
</gene>
<feature type="compositionally biased region" description="Low complexity" evidence="1">
    <location>
        <begin position="150"/>
        <end position="162"/>
    </location>
</feature>
<evidence type="ECO:0000313" key="3">
    <source>
        <dbReference type="EMBL" id="EHM13864.1"/>
    </source>
</evidence>
<feature type="compositionally biased region" description="Low complexity" evidence="1">
    <location>
        <begin position="229"/>
        <end position="239"/>
    </location>
</feature>
<organism evidence="3 4">
    <name type="scientific">Jonquetella anthropi DSM 22815</name>
    <dbReference type="NCBI Taxonomy" id="885272"/>
    <lineage>
        <taxon>Bacteria</taxon>
        <taxon>Thermotogati</taxon>
        <taxon>Synergistota</taxon>
        <taxon>Synergistia</taxon>
        <taxon>Synergistales</taxon>
        <taxon>Dethiosulfovibrionaceae</taxon>
        <taxon>Jonquetella</taxon>
    </lineage>
</organism>
<feature type="transmembrane region" description="Helical" evidence="2">
    <location>
        <begin position="24"/>
        <end position="44"/>
    </location>
</feature>
<reference evidence="3 4" key="1">
    <citation type="submission" date="2011-11" db="EMBL/GenBank/DDBJ databases">
        <title>The Noncontiguous Finished genome of Jonquetella anthropi DSM 22815.</title>
        <authorList>
            <consortium name="US DOE Joint Genome Institute (JGI-PGF)"/>
            <person name="Lucas S."/>
            <person name="Copeland A."/>
            <person name="Lapidus A."/>
            <person name="Glavina del Rio T."/>
            <person name="Dalin E."/>
            <person name="Tice H."/>
            <person name="Bruce D."/>
            <person name="Goodwin L."/>
            <person name="Pitluck S."/>
            <person name="Peters L."/>
            <person name="Mikhailova N."/>
            <person name="Held B."/>
            <person name="Kyrpides N."/>
            <person name="Mavromatis K."/>
            <person name="Ivanova N."/>
            <person name="Markowitz V."/>
            <person name="Cheng J.-F."/>
            <person name="Hugenholtz P."/>
            <person name="Woyke T."/>
            <person name="Wu D."/>
            <person name="Gronow S."/>
            <person name="Wellnitz S."/>
            <person name="Brambilla E."/>
            <person name="Klenk H.-P."/>
            <person name="Eisen J.A."/>
        </authorList>
    </citation>
    <scope>NUCLEOTIDE SEQUENCE [LARGE SCALE GENOMIC DNA]</scope>
    <source>
        <strain evidence="3 4">DSM 22815</strain>
    </source>
</reference>
<protein>
    <submittedName>
        <fullName evidence="3">Uncharacterized protein</fullName>
    </submittedName>
</protein>
<feature type="region of interest" description="Disordered" evidence="1">
    <location>
        <begin position="150"/>
        <end position="270"/>
    </location>
</feature>
<keyword evidence="2" id="KW-0812">Transmembrane</keyword>
<dbReference type="HOGENOM" id="CLU_1029659_0_0_0"/>
<feature type="compositionally biased region" description="Basic and acidic residues" evidence="1">
    <location>
        <begin position="240"/>
        <end position="256"/>
    </location>
</feature>
<dbReference type="RefSeq" id="WP_008519682.1">
    <property type="nucleotide sequence ID" value="NZ_CM001376.1"/>
</dbReference>
<dbReference type="Proteomes" id="UP000003806">
    <property type="component" value="Chromosome"/>
</dbReference>
<evidence type="ECO:0000256" key="2">
    <source>
        <dbReference type="SAM" id="Phobius"/>
    </source>
</evidence>
<sequence>MADQKKKNESGSTTANSAREKKRLPLIVLGILVLVILVNVVFTLSRDQVGPLKEEIAKQQAQIEEMQGKFASLSEKVGQLQAITNGIVGESAAHDKVLRAGYDLYKAQLKYLNDAVGEMGQLLGDVPQVPANDEAKETAPVIVEALKPEAAAEAQKGEAPAPEVKPDERAEEPAPAEAPAVEVKKDEAPAPEVKPAEPAVKSAPAEAPAAEVKKDEAPAPEVKPDEASVKSAPAEAPAAEVKKDEAPEAKAAESAEKGAPAEALGPGEKQ</sequence>
<name>H0UJ37_9BACT</name>
<accession>H0UJ37</accession>
<dbReference type="AlphaFoldDB" id="H0UJ37"/>